<dbReference type="Pfam" id="PF02259">
    <property type="entry name" value="FAT"/>
    <property type="match status" value="1"/>
</dbReference>
<organism evidence="3 4">
    <name type="scientific">Nosema bombycis (strain CQ1 / CVCC 102059)</name>
    <name type="common">Microsporidian parasite</name>
    <name type="synonym">Pebrine of silkworm</name>
    <dbReference type="NCBI Taxonomy" id="578461"/>
    <lineage>
        <taxon>Eukaryota</taxon>
        <taxon>Fungi</taxon>
        <taxon>Fungi incertae sedis</taxon>
        <taxon>Microsporidia</taxon>
        <taxon>Nosematidae</taxon>
        <taxon>Nosema</taxon>
    </lineage>
</organism>
<evidence type="ECO:0000313" key="4">
    <source>
        <dbReference type="Proteomes" id="UP000016927"/>
    </source>
</evidence>
<reference evidence="3 4" key="1">
    <citation type="journal article" date="2013" name="BMC Genomics">
        <title>Comparative genomics of parasitic silkworm microsporidia reveal an association between genome expansion and host adaptation.</title>
        <authorList>
            <person name="Pan G."/>
            <person name="Xu J."/>
            <person name="Li T."/>
            <person name="Xia Q."/>
            <person name="Liu S.L."/>
            <person name="Zhang G."/>
            <person name="Li S."/>
            <person name="Li C."/>
            <person name="Liu H."/>
            <person name="Yang L."/>
            <person name="Liu T."/>
            <person name="Zhang X."/>
            <person name="Wu Z."/>
            <person name="Fan W."/>
            <person name="Dang X."/>
            <person name="Xiang H."/>
            <person name="Tao M."/>
            <person name="Li Y."/>
            <person name="Hu J."/>
            <person name="Li Z."/>
            <person name="Lin L."/>
            <person name="Luo J."/>
            <person name="Geng L."/>
            <person name="Wang L."/>
            <person name="Long M."/>
            <person name="Wan Y."/>
            <person name="He N."/>
            <person name="Zhang Z."/>
            <person name="Lu C."/>
            <person name="Keeling P.J."/>
            <person name="Wang J."/>
            <person name="Xiang Z."/>
            <person name="Zhou Z."/>
        </authorList>
    </citation>
    <scope>NUCLEOTIDE SEQUENCE [LARGE SCALE GENOMIC DNA]</scope>
    <source>
        <strain evidence="4">CQ1 / CVCC 102059</strain>
    </source>
</reference>
<sequence length="854" mass="98685">MSKGIKKAFYELFHSIYQAPSSENLVDLIVQIIKKMASGPRTKEFNFYYSNLIQIVLEMHDTTSLFTFGAEAEERINGLSYAWEDREPLIEGPYEVLSMFSTWRRHFFRRIEGYSNEGTLLNENEADEGDPRKANISTGVNKTKEYSEAISKLRKTMYIKGNNELGRNANFLALAAYKKGYYDNALFLLKEVFELPSIKILDAYRKVVYELMCFYDMNENKLGLDLANSTNIVHFSDEQSSNIFRMRGMFSERIKDVEETKKLYFQAIQFFSSPENHFYYTNLLLKHFDYADIQDEVVSSCLQGLSISDSPYSKHLVSDKKGDIIDNKVGGVDNKINSTDNKVGNVDNHNEIDDNENKDITRPVFSSSHNNPQDFKFLKSILSGLRDVFSLDEPAQKEVEMIEILTAFINHIVDSITDINTVPYLDRLIELSESYHYNLDLKHKDSLSLTDVVRHLDAIRKNLKNKIKTPGLLINNEKLDTVNKILTERRLPLFGSFSKIQKDYSNVVCVESFDSYRVLRKEKNKKEVFLIGSDGRYYKYEINLNKESTSLPLLYHVLALEINNCYHLRSRDAFLHLVSTQEIGPGLHVDVFDVNALSFEEITDRHPHDHLVEYVREYEKMCQTEPKDENTSGEDLENNIIRLLKPEKINKNKTKRVLLADFFKSLKKDWSLPKINSKLRLKVYSKVLPFVSDALPSFLRSTSDSSFSFFMQKYAFSKSFALNLSINNFLKIKTKDPRNDAIEMYTGLFLRKNLVHASAGDSLYISSGIQELIGIENLEGPFLSCLFLSSDFFLKNESFDLIMRYFDFDTVYAKEILKKVVSVEGNDHEIIKIVSGWTDVNLISRNKVSENVWN</sequence>
<gene>
    <name evidence="3" type="primary">TRA1</name>
    <name evidence="3" type="ORF">NBO_166g0002</name>
</gene>
<protein>
    <submittedName>
        <fullName evidence="3">Transcription-associated protein 1</fullName>
    </submittedName>
</protein>
<feature type="compositionally biased region" description="Basic and acidic residues" evidence="1">
    <location>
        <begin position="348"/>
        <end position="357"/>
    </location>
</feature>
<evidence type="ECO:0000313" key="3">
    <source>
        <dbReference type="EMBL" id="EOB13132.1"/>
    </source>
</evidence>
<dbReference type="OrthoDB" id="5570127at2759"/>
<dbReference type="VEuPathDB" id="MicrosporidiaDB:NBO_166g0002"/>
<accession>R0KSD8</accession>
<dbReference type="STRING" id="578461.R0KSD8"/>
<dbReference type="AlphaFoldDB" id="R0KSD8"/>
<dbReference type="HOGENOM" id="CLU_016817_0_0_1"/>
<name>R0KSD8_NOSB1</name>
<evidence type="ECO:0000259" key="2">
    <source>
        <dbReference type="Pfam" id="PF02259"/>
    </source>
</evidence>
<feature type="non-terminal residue" evidence="3">
    <location>
        <position position="854"/>
    </location>
</feature>
<dbReference type="InterPro" id="IPR003151">
    <property type="entry name" value="PIK-rel_kinase_FAT"/>
</dbReference>
<feature type="domain" description="PIK-related kinase FAT" evidence="2">
    <location>
        <begin position="4"/>
        <end position="280"/>
    </location>
</feature>
<evidence type="ECO:0000256" key="1">
    <source>
        <dbReference type="SAM" id="MobiDB-lite"/>
    </source>
</evidence>
<proteinExistence type="predicted"/>
<dbReference type="EMBL" id="KB909074">
    <property type="protein sequence ID" value="EOB13132.1"/>
    <property type="molecule type" value="Genomic_DNA"/>
</dbReference>
<dbReference type="Proteomes" id="UP000016927">
    <property type="component" value="Unassembled WGS sequence"/>
</dbReference>
<feature type="region of interest" description="Disordered" evidence="1">
    <location>
        <begin position="336"/>
        <end position="357"/>
    </location>
</feature>
<keyword evidence="4" id="KW-1185">Reference proteome</keyword>